<sequence length="296" mass="33195">MIDAVKDYLAPKRFGVVAYVCLIVHFLCGLVLTAVTSVLRAGETEKFSCFIDAKTTIVCTNYVDKTCYSRYEQTYNSSLPLYGFILLTSGFTVLASVIYSLGVNARIKEVDTTSTDGIDEPRTESKETSQGFYVFNFYFVHLVVRSLFGIVFTVLQHTVFYPRGFDFEFSCNLPTSDVYLQTGNNTSIGKLNNTSITCENSTASEKQLWSVIVSILNTVIAVIILGEVIHLLRRFPLRNCRSEAGWSCDREFITVYLLRINRYAPVDVHLLQLKTAPGKDIADTPENSAPDEHFSV</sequence>
<name>A0A7D9HIK1_PARCT</name>
<protein>
    <submittedName>
        <fullName evidence="1">Uncharacterized protein</fullName>
    </submittedName>
</protein>
<evidence type="ECO:0000313" key="1">
    <source>
        <dbReference type="EMBL" id="CAB3981543.1"/>
    </source>
</evidence>
<dbReference type="AlphaFoldDB" id="A0A7D9HIK1"/>
<dbReference type="EMBL" id="CACRXK020000401">
    <property type="protein sequence ID" value="CAB3981543.1"/>
    <property type="molecule type" value="Genomic_DNA"/>
</dbReference>
<dbReference type="OrthoDB" id="5982777at2759"/>
<dbReference type="InterPro" id="IPR038359">
    <property type="entry name" value="Connexin_N_sf"/>
</dbReference>
<gene>
    <name evidence="1" type="ORF">PACLA_8A029246</name>
</gene>
<comment type="caution">
    <text evidence="1">The sequence shown here is derived from an EMBL/GenBank/DDBJ whole genome shotgun (WGS) entry which is preliminary data.</text>
</comment>
<proteinExistence type="predicted"/>
<organism evidence="1 2">
    <name type="scientific">Paramuricea clavata</name>
    <name type="common">Red gorgonian</name>
    <name type="synonym">Violescent sea-whip</name>
    <dbReference type="NCBI Taxonomy" id="317549"/>
    <lineage>
        <taxon>Eukaryota</taxon>
        <taxon>Metazoa</taxon>
        <taxon>Cnidaria</taxon>
        <taxon>Anthozoa</taxon>
        <taxon>Octocorallia</taxon>
        <taxon>Malacalcyonacea</taxon>
        <taxon>Plexauridae</taxon>
        <taxon>Paramuricea</taxon>
    </lineage>
</organism>
<evidence type="ECO:0000313" key="2">
    <source>
        <dbReference type="Proteomes" id="UP001152795"/>
    </source>
</evidence>
<dbReference type="Proteomes" id="UP001152795">
    <property type="component" value="Unassembled WGS sequence"/>
</dbReference>
<dbReference type="Gene3D" id="1.20.1440.80">
    <property type="entry name" value="Gap junction channel protein cysteine-rich domain"/>
    <property type="match status" value="1"/>
</dbReference>
<accession>A0A7D9HIK1</accession>
<keyword evidence="2" id="KW-1185">Reference proteome</keyword>
<reference evidence="1" key="1">
    <citation type="submission" date="2020-04" db="EMBL/GenBank/DDBJ databases">
        <authorList>
            <person name="Alioto T."/>
            <person name="Alioto T."/>
            <person name="Gomez Garrido J."/>
        </authorList>
    </citation>
    <scope>NUCLEOTIDE SEQUENCE</scope>
    <source>
        <strain evidence="1">A484AB</strain>
    </source>
</reference>